<dbReference type="RefSeq" id="WP_253800319.1">
    <property type="nucleotide sequence ID" value="NZ_BAAAUB010000002.1"/>
</dbReference>
<keyword evidence="2" id="KW-1133">Transmembrane helix</keyword>
<accession>A0ABT1J2T1</accession>
<keyword evidence="4" id="KW-1185">Reference proteome</keyword>
<dbReference type="Proteomes" id="UP001206483">
    <property type="component" value="Unassembled WGS sequence"/>
</dbReference>
<feature type="region of interest" description="Disordered" evidence="1">
    <location>
        <begin position="1"/>
        <end position="43"/>
    </location>
</feature>
<sequence length="117" mass="12114">MKSTATLTEAQMPSRPHEPVLSASTSRRSGPDRPVDRSWQAAPRARHTITTGALAVYTVVATLVGLGVAAVAARLGTGDATGQAAGVVFFSVLGVFSVAAVAVSDVVLQRMTKPQQR</sequence>
<keyword evidence="2" id="KW-0812">Transmembrane</keyword>
<evidence type="ECO:0000256" key="1">
    <source>
        <dbReference type="SAM" id="MobiDB-lite"/>
    </source>
</evidence>
<evidence type="ECO:0000256" key="2">
    <source>
        <dbReference type="SAM" id="Phobius"/>
    </source>
</evidence>
<feature type="transmembrane region" description="Helical" evidence="2">
    <location>
        <begin position="54"/>
        <end position="75"/>
    </location>
</feature>
<proteinExistence type="predicted"/>
<dbReference type="EMBL" id="JAMZDX010000004">
    <property type="protein sequence ID" value="MCP2311745.1"/>
    <property type="molecule type" value="Genomic_DNA"/>
</dbReference>
<name>A0ABT1J2T1_9ACTN</name>
<organism evidence="3 4">
    <name type="scientific">Kitasatospora paracochleata</name>
    <dbReference type="NCBI Taxonomy" id="58354"/>
    <lineage>
        <taxon>Bacteria</taxon>
        <taxon>Bacillati</taxon>
        <taxon>Actinomycetota</taxon>
        <taxon>Actinomycetes</taxon>
        <taxon>Kitasatosporales</taxon>
        <taxon>Streptomycetaceae</taxon>
        <taxon>Kitasatospora</taxon>
    </lineage>
</organism>
<protein>
    <submittedName>
        <fullName evidence="3">Uncharacterized protein</fullName>
    </submittedName>
</protein>
<gene>
    <name evidence="3" type="ORF">FHR36_004908</name>
</gene>
<keyword evidence="2" id="KW-0472">Membrane</keyword>
<reference evidence="3 4" key="1">
    <citation type="submission" date="2022-06" db="EMBL/GenBank/DDBJ databases">
        <title>Sequencing the genomes of 1000 actinobacteria strains.</title>
        <authorList>
            <person name="Klenk H.-P."/>
        </authorList>
    </citation>
    <scope>NUCLEOTIDE SEQUENCE [LARGE SCALE GENOMIC DNA]</scope>
    <source>
        <strain evidence="3 4">DSM 41656</strain>
    </source>
</reference>
<evidence type="ECO:0000313" key="3">
    <source>
        <dbReference type="EMBL" id="MCP2311745.1"/>
    </source>
</evidence>
<evidence type="ECO:0000313" key="4">
    <source>
        <dbReference type="Proteomes" id="UP001206483"/>
    </source>
</evidence>
<feature type="transmembrane region" description="Helical" evidence="2">
    <location>
        <begin position="87"/>
        <end position="108"/>
    </location>
</feature>
<comment type="caution">
    <text evidence="3">The sequence shown here is derived from an EMBL/GenBank/DDBJ whole genome shotgun (WGS) entry which is preliminary data.</text>
</comment>
<feature type="compositionally biased region" description="Polar residues" evidence="1">
    <location>
        <begin position="1"/>
        <end position="11"/>
    </location>
</feature>